<dbReference type="PIRSF" id="PIRSF005669">
    <property type="entry name" value="Hist_AcTrfase_ELP3"/>
    <property type="match status" value="1"/>
</dbReference>
<comment type="pathway">
    <text evidence="1">tRNA modification; 5-methoxycarbonylmethyl-2-thiouridine-tRNA biosynthesis.</text>
</comment>
<dbReference type="CDD" id="cd04301">
    <property type="entry name" value="NAT_SF"/>
    <property type="match status" value="1"/>
</dbReference>
<evidence type="ECO:0000256" key="2">
    <source>
        <dbReference type="ARBA" id="ARBA00005494"/>
    </source>
</evidence>
<evidence type="ECO:0000256" key="5">
    <source>
        <dbReference type="ARBA" id="ARBA00022555"/>
    </source>
</evidence>
<dbReference type="GO" id="GO:0140018">
    <property type="term" value="P:regulation of cytoplasmic translational fidelity"/>
    <property type="evidence" value="ECO:0007669"/>
    <property type="project" value="EnsemblFungi"/>
</dbReference>
<dbReference type="GO" id="GO:0051539">
    <property type="term" value="F:4 iron, 4 sulfur cluster binding"/>
    <property type="evidence" value="ECO:0007669"/>
    <property type="project" value="UniProtKB-KW"/>
</dbReference>
<evidence type="ECO:0000256" key="13">
    <source>
        <dbReference type="ARBA" id="ARBA00023128"/>
    </source>
</evidence>
<dbReference type="SMART" id="SM00729">
    <property type="entry name" value="Elp3"/>
    <property type="match status" value="1"/>
</dbReference>
<dbReference type="Pfam" id="PF04055">
    <property type="entry name" value="Radical_SAM"/>
    <property type="match status" value="1"/>
</dbReference>
<dbReference type="AlphaFoldDB" id="A0A1L7WPN0"/>
<keyword evidence="5 16" id="KW-0820">tRNA-binding</keyword>
<dbReference type="GO" id="GO:0002926">
    <property type="term" value="P:tRNA wobble base 5-methoxycarbonylmethyl-2-thiouridinylation"/>
    <property type="evidence" value="ECO:0007669"/>
    <property type="project" value="EnsemblFungi"/>
</dbReference>
<keyword evidence="11 17" id="KW-0408">Iron</keyword>
<dbReference type="STRING" id="576137.A0A1L7WPN0"/>
<feature type="binding site" evidence="17">
    <location>
        <position position="128"/>
    </location>
    <ligand>
        <name>[4Fe-4S] cluster</name>
        <dbReference type="ChEBI" id="CHEBI:49883"/>
        <note>4Fe-4S-S-AdoMet</note>
    </ligand>
</feature>
<comment type="function">
    <text evidence="16">Catalytic tRNA acetyltransferase subunit of the elongator complex, which is required for multiple tRNA modifications, including mcm5U (5-methoxycarbonylmethyl uridine), mcm5s2U (5-methoxycarbonylmethyl-2-thiouridine), and ncm5U (5-carbamoylmethyl uridine). In the elongator complex, acts as a tRNA uridine(34) acetyltransferase by mediating formation of carboxymethyluridine in the wobble base at position 34 in tRNAs.</text>
</comment>
<evidence type="ECO:0000256" key="10">
    <source>
        <dbReference type="ARBA" id="ARBA00022884"/>
    </source>
</evidence>
<dbReference type="GO" id="GO:0106261">
    <property type="term" value="F:tRNA uridine(34) acetyltransferase activity"/>
    <property type="evidence" value="ECO:0007669"/>
    <property type="project" value="UniProtKB-EC"/>
</dbReference>
<evidence type="ECO:0000256" key="16">
    <source>
        <dbReference type="PIRNR" id="PIRNR005669"/>
    </source>
</evidence>
<evidence type="ECO:0000256" key="17">
    <source>
        <dbReference type="PIRSR" id="PIRSR005669-1"/>
    </source>
</evidence>
<dbReference type="PANTHER" id="PTHR11135">
    <property type="entry name" value="HISTONE ACETYLTRANSFERASE-RELATED"/>
    <property type="match status" value="1"/>
</dbReference>
<dbReference type="InterPro" id="IPR056591">
    <property type="entry name" value="ELP3-like_N"/>
</dbReference>
<evidence type="ECO:0000256" key="8">
    <source>
        <dbReference type="ARBA" id="ARBA00022694"/>
    </source>
</evidence>
<name>A0A1L7WPN0_9HELO</name>
<dbReference type="InterPro" id="IPR034687">
    <property type="entry name" value="ELP3-like"/>
</dbReference>
<keyword evidence="14 16" id="KW-0012">Acyltransferase</keyword>
<feature type="binding site" evidence="17">
    <location>
        <position position="131"/>
    </location>
    <ligand>
        <name>[4Fe-4S] cluster</name>
        <dbReference type="ChEBI" id="CHEBI:49883"/>
        <note>4Fe-4S-S-AdoMet</note>
    </ligand>
</feature>
<dbReference type="UniPathway" id="UPA00988"/>
<dbReference type="InterPro" id="IPR032432">
    <property type="entry name" value="Radical_SAM_C"/>
</dbReference>
<keyword evidence="6 16" id="KW-0808">Transferase</keyword>
<feature type="region of interest" description="Disordered" evidence="18">
    <location>
        <begin position="1"/>
        <end position="24"/>
    </location>
</feature>
<dbReference type="Pfam" id="PF23613">
    <property type="entry name" value="ELP3_N"/>
    <property type="match status" value="1"/>
</dbReference>
<dbReference type="InterPro" id="IPR000182">
    <property type="entry name" value="GNAT_dom"/>
</dbReference>
<gene>
    <name evidence="21" type="ORF">PAC_04612</name>
</gene>
<evidence type="ECO:0000256" key="1">
    <source>
        <dbReference type="ARBA" id="ARBA00005043"/>
    </source>
</evidence>
<feature type="binding site" evidence="17">
    <location>
        <position position="118"/>
    </location>
    <ligand>
        <name>[4Fe-4S] cluster</name>
        <dbReference type="ChEBI" id="CHEBI:49883"/>
        <note>4Fe-4S-S-AdoMet</note>
    </ligand>
</feature>
<dbReference type="InterPro" id="IPR016181">
    <property type="entry name" value="Acyl_CoA_acyltransferase"/>
</dbReference>
<dbReference type="Proteomes" id="UP000184330">
    <property type="component" value="Unassembled WGS sequence"/>
</dbReference>
<evidence type="ECO:0000256" key="15">
    <source>
        <dbReference type="ARBA" id="ARBA00047372"/>
    </source>
</evidence>
<sequence length="579" mass="65470">MATETLTMTLSKPKPKDQNLPPESERHIRCCTDIVSVLIADHEAQQDPSKPRANINLNSLRSKMSKKHKLSNIPPLTAIIAAIPEHYKKYILPKLIAKPIRSASGIAVVAVMCKPHRCPHIAYTGNICVYCPGGPDSDFEYSTQSYTGYEPTSMRAIRARYDPFEQARGRVDQIKGLGHSVDKVEYIIMGGTFMSLAPSYREGFISQLHNALSGYQGNNVDEAVEAGEMSNIKCVGITIETRPDYCLPPHLTDMLRYGCTRLEIGVQSLYEDVARDTNRGHTVASVAETFCFAKDAGFKVVSHMMPDLPNVGMERDLDQFREYFENPAFRTDGLKIYPTLVIRGTGLYELWRTGRYKNYTPNALIDIVARILALVPPWTRIYRVQRDIPMPLVTSGVENGNLRELALSRMKDFGTTCRDVRTREVGINEVKNKIRPSQVELVRRDYTANGGWETFLAYEDPKQDILIGLLRLRKCSAKYTFRPELTGQPTSLIRELHVYGSAVPVHGRDPRKFQHQGYGTLLMEEAERIARDEHGSTKITVISGVGTRDYYRRLGYWLDGPYMSKNLKPKDEDDSDDDF</sequence>
<dbReference type="GO" id="GO:0046872">
    <property type="term" value="F:metal ion binding"/>
    <property type="evidence" value="ECO:0007669"/>
    <property type="project" value="UniProtKB-KW"/>
</dbReference>
<dbReference type="SUPFAM" id="SSF102114">
    <property type="entry name" value="Radical SAM enzymes"/>
    <property type="match status" value="1"/>
</dbReference>
<dbReference type="SFLD" id="SFLDF00344">
    <property type="entry name" value="ELP3-like"/>
    <property type="match status" value="1"/>
</dbReference>
<feature type="compositionally biased region" description="Polar residues" evidence="18">
    <location>
        <begin position="1"/>
        <end position="10"/>
    </location>
</feature>
<evidence type="ECO:0000256" key="11">
    <source>
        <dbReference type="ARBA" id="ARBA00023004"/>
    </source>
</evidence>
<dbReference type="Pfam" id="PF00583">
    <property type="entry name" value="Acetyltransf_1"/>
    <property type="match status" value="1"/>
</dbReference>
<dbReference type="Gene3D" id="3.40.630.30">
    <property type="match status" value="1"/>
</dbReference>
<reference evidence="21 22" key="1">
    <citation type="submission" date="2016-03" db="EMBL/GenBank/DDBJ databases">
        <authorList>
            <person name="Ploux O."/>
        </authorList>
    </citation>
    <scope>NUCLEOTIDE SEQUENCE [LARGE SCALE GENOMIC DNA]</scope>
    <source>
        <strain evidence="21 22">UAMH 11012</strain>
    </source>
</reference>
<keyword evidence="4" id="KW-0004">4Fe-4S</keyword>
<evidence type="ECO:0000256" key="9">
    <source>
        <dbReference type="ARBA" id="ARBA00022723"/>
    </source>
</evidence>
<evidence type="ECO:0000313" key="21">
    <source>
        <dbReference type="EMBL" id="CZR54728.1"/>
    </source>
</evidence>
<dbReference type="InterPro" id="IPR006638">
    <property type="entry name" value="Elp3/MiaA/NifB-like_rSAM"/>
</dbReference>
<keyword evidence="9 16" id="KW-0479">Metal-binding</keyword>
<dbReference type="OrthoDB" id="10265243at2759"/>
<dbReference type="GO" id="GO:0033588">
    <property type="term" value="C:elongator holoenzyme complex"/>
    <property type="evidence" value="ECO:0007669"/>
    <property type="project" value="EnsemblFungi"/>
</dbReference>
<dbReference type="PROSITE" id="PS51186">
    <property type="entry name" value="GNAT"/>
    <property type="match status" value="1"/>
</dbReference>
<evidence type="ECO:0000313" key="22">
    <source>
        <dbReference type="Proteomes" id="UP000184330"/>
    </source>
</evidence>
<comment type="similarity">
    <text evidence="2 16">Belongs to the ELP3 family.</text>
</comment>
<dbReference type="SFLD" id="SFLDG01086">
    <property type="entry name" value="elongater_protein-like"/>
    <property type="match status" value="1"/>
</dbReference>
<evidence type="ECO:0000256" key="18">
    <source>
        <dbReference type="SAM" id="MobiDB-lite"/>
    </source>
</evidence>
<dbReference type="Pfam" id="PF16199">
    <property type="entry name" value="Radical_SAM_C"/>
    <property type="match status" value="1"/>
</dbReference>
<keyword evidence="10" id="KW-0694">RNA-binding</keyword>
<accession>A0A1L7WPN0</accession>
<evidence type="ECO:0000256" key="3">
    <source>
        <dbReference type="ARBA" id="ARBA00020266"/>
    </source>
</evidence>
<evidence type="ECO:0000256" key="12">
    <source>
        <dbReference type="ARBA" id="ARBA00023014"/>
    </source>
</evidence>
<evidence type="ECO:0000256" key="14">
    <source>
        <dbReference type="ARBA" id="ARBA00023315"/>
    </source>
</evidence>
<dbReference type="FunFam" id="3.40.630.30:FF:000003">
    <property type="entry name" value="Elongator complex protein 3"/>
    <property type="match status" value="1"/>
</dbReference>
<keyword evidence="13" id="KW-0496">Mitochondrion</keyword>
<dbReference type="InterPro" id="IPR007197">
    <property type="entry name" value="rSAM"/>
</dbReference>
<dbReference type="SFLD" id="SFLDS00029">
    <property type="entry name" value="Radical_SAM"/>
    <property type="match status" value="1"/>
</dbReference>
<dbReference type="GO" id="GO:0000049">
    <property type="term" value="F:tRNA binding"/>
    <property type="evidence" value="ECO:0007669"/>
    <property type="project" value="UniProtKB-KW"/>
</dbReference>
<comment type="catalytic activity">
    <reaction evidence="15">
        <text>uridine(34) in tRNA + acetyl-CoA + S-adenosyl-L-methionine + H2O = 5-(carboxymethyl)uridine(34) in tRNA + 5'-deoxyadenosine + L-methionine + CoA + 2 H(+)</text>
        <dbReference type="Rhea" id="RHEA:61020"/>
        <dbReference type="Rhea" id="RHEA-COMP:10407"/>
        <dbReference type="Rhea" id="RHEA-COMP:11727"/>
        <dbReference type="ChEBI" id="CHEBI:15377"/>
        <dbReference type="ChEBI" id="CHEBI:15378"/>
        <dbReference type="ChEBI" id="CHEBI:17319"/>
        <dbReference type="ChEBI" id="CHEBI:57287"/>
        <dbReference type="ChEBI" id="CHEBI:57288"/>
        <dbReference type="ChEBI" id="CHEBI:57844"/>
        <dbReference type="ChEBI" id="CHEBI:59789"/>
        <dbReference type="ChEBI" id="CHEBI:65315"/>
        <dbReference type="ChEBI" id="CHEBI:74882"/>
        <dbReference type="EC" id="2.3.1.311"/>
    </reaction>
    <physiologicalReaction direction="left-to-right" evidence="15">
        <dbReference type="Rhea" id="RHEA:61021"/>
    </physiologicalReaction>
</comment>
<dbReference type="EMBL" id="FJOG01000005">
    <property type="protein sequence ID" value="CZR54728.1"/>
    <property type="molecule type" value="Genomic_DNA"/>
</dbReference>
<evidence type="ECO:0000256" key="7">
    <source>
        <dbReference type="ARBA" id="ARBA00022691"/>
    </source>
</evidence>
<organism evidence="21 22">
    <name type="scientific">Phialocephala subalpina</name>
    <dbReference type="NCBI Taxonomy" id="576137"/>
    <lineage>
        <taxon>Eukaryota</taxon>
        <taxon>Fungi</taxon>
        <taxon>Dikarya</taxon>
        <taxon>Ascomycota</taxon>
        <taxon>Pezizomycotina</taxon>
        <taxon>Leotiomycetes</taxon>
        <taxon>Helotiales</taxon>
        <taxon>Mollisiaceae</taxon>
        <taxon>Phialocephala</taxon>
        <taxon>Phialocephala fortinii species complex</taxon>
    </lineage>
</organism>
<proteinExistence type="inferred from homology"/>
<dbReference type="GO" id="GO:0005737">
    <property type="term" value="C:cytoplasm"/>
    <property type="evidence" value="ECO:0007669"/>
    <property type="project" value="EnsemblFungi"/>
</dbReference>
<dbReference type="InterPro" id="IPR039661">
    <property type="entry name" value="ELP3"/>
</dbReference>
<dbReference type="PROSITE" id="PS51918">
    <property type="entry name" value="RADICAL_SAM"/>
    <property type="match status" value="1"/>
</dbReference>
<keyword evidence="8 16" id="KW-0819">tRNA processing</keyword>
<dbReference type="NCBIfam" id="TIGR01211">
    <property type="entry name" value="ELP3"/>
    <property type="match status" value="1"/>
</dbReference>
<evidence type="ECO:0000256" key="6">
    <source>
        <dbReference type="ARBA" id="ARBA00022679"/>
    </source>
</evidence>
<feature type="domain" description="N-acetyltransferase" evidence="19">
    <location>
        <begin position="415"/>
        <end position="568"/>
    </location>
</feature>
<keyword evidence="7 16" id="KW-0949">S-adenosyl-L-methionine</keyword>
<dbReference type="SUPFAM" id="SSF55729">
    <property type="entry name" value="Acyl-CoA N-acyltransferases (Nat)"/>
    <property type="match status" value="1"/>
</dbReference>
<comment type="cofactor">
    <cofactor evidence="16 17">
        <name>[4Fe-4S] cluster</name>
        <dbReference type="ChEBI" id="CHEBI:49883"/>
    </cofactor>
    <text evidence="16 17">Binds 1 [4Fe-4S] cluster. The cluster is coordinated with 3 cysteines and an exchangeable S-adenosyl-L-methionine.</text>
</comment>
<dbReference type="InterPro" id="IPR058240">
    <property type="entry name" value="rSAM_sf"/>
</dbReference>
<dbReference type="GO" id="GO:0005634">
    <property type="term" value="C:nucleus"/>
    <property type="evidence" value="ECO:0007669"/>
    <property type="project" value="EnsemblFungi"/>
</dbReference>
<evidence type="ECO:0000259" key="19">
    <source>
        <dbReference type="PROSITE" id="PS51186"/>
    </source>
</evidence>
<protein>
    <recommendedName>
        <fullName evidence="3 16">Elongator complex protein 3</fullName>
        <ecNumber evidence="16">2.3.1.-</ecNumber>
    </recommendedName>
</protein>
<evidence type="ECO:0000256" key="4">
    <source>
        <dbReference type="ARBA" id="ARBA00022485"/>
    </source>
</evidence>
<keyword evidence="22" id="KW-1185">Reference proteome</keyword>
<dbReference type="CDD" id="cd01335">
    <property type="entry name" value="Radical_SAM"/>
    <property type="match status" value="1"/>
</dbReference>
<dbReference type="EC" id="2.3.1.-" evidence="16"/>
<dbReference type="PANTHER" id="PTHR11135:SF0">
    <property type="entry name" value="ELONGATOR COMPLEX PROTEIN 3"/>
    <property type="match status" value="1"/>
</dbReference>
<evidence type="ECO:0000259" key="20">
    <source>
        <dbReference type="PROSITE" id="PS51918"/>
    </source>
</evidence>
<keyword evidence="12 16" id="KW-0411">Iron-sulfur</keyword>
<feature type="domain" description="Radical SAM core" evidence="20">
    <location>
        <begin position="101"/>
        <end position="391"/>
    </location>
</feature>